<evidence type="ECO:0000256" key="3">
    <source>
        <dbReference type="SAM" id="MobiDB-lite"/>
    </source>
</evidence>
<comment type="caution">
    <text evidence="6">The sequence shown here is derived from an EMBL/GenBank/DDBJ whole genome shotgun (WGS) entry which is preliminary data.</text>
</comment>
<reference evidence="6" key="1">
    <citation type="submission" date="2023-07" db="EMBL/GenBank/DDBJ databases">
        <title>A chromosome-level genome assembly of Lolium multiflorum.</title>
        <authorList>
            <person name="Chen Y."/>
            <person name="Copetti D."/>
            <person name="Kolliker R."/>
            <person name="Studer B."/>
        </authorList>
    </citation>
    <scope>NUCLEOTIDE SEQUENCE</scope>
    <source>
        <strain evidence="6">02402/16</strain>
        <tissue evidence="6">Leaf</tissue>
    </source>
</reference>
<dbReference type="AlphaFoldDB" id="A0AAD8SGZ5"/>
<feature type="compositionally biased region" description="Basic and acidic residues" evidence="3">
    <location>
        <begin position="45"/>
        <end position="58"/>
    </location>
</feature>
<dbReference type="CDD" id="cd02043">
    <property type="entry name" value="serpinP_plants"/>
    <property type="match status" value="1"/>
</dbReference>
<feature type="domain" description="Serpin" evidence="5">
    <location>
        <begin position="147"/>
        <end position="528"/>
    </location>
</feature>
<evidence type="ECO:0000313" key="6">
    <source>
        <dbReference type="EMBL" id="KAK1652030.1"/>
    </source>
</evidence>
<dbReference type="GO" id="GO:0004867">
    <property type="term" value="F:serine-type endopeptidase inhibitor activity"/>
    <property type="evidence" value="ECO:0007669"/>
    <property type="project" value="InterPro"/>
</dbReference>
<dbReference type="PANTHER" id="PTHR11461">
    <property type="entry name" value="SERINE PROTEASE INHIBITOR, SERPIN"/>
    <property type="match status" value="1"/>
</dbReference>
<dbReference type="InterPro" id="IPR042178">
    <property type="entry name" value="Serpin_sf_1"/>
</dbReference>
<dbReference type="Proteomes" id="UP001231189">
    <property type="component" value="Unassembled WGS sequence"/>
</dbReference>
<name>A0AAD8SGZ5_LOLMU</name>
<keyword evidence="4" id="KW-0472">Membrane</keyword>
<dbReference type="Pfam" id="PF00079">
    <property type="entry name" value="Serpin"/>
    <property type="match status" value="1"/>
</dbReference>
<feature type="compositionally biased region" description="Basic residues" evidence="3">
    <location>
        <begin position="59"/>
        <end position="70"/>
    </location>
</feature>
<keyword evidence="4" id="KW-0812">Transmembrane</keyword>
<dbReference type="GO" id="GO:0005615">
    <property type="term" value="C:extracellular space"/>
    <property type="evidence" value="ECO:0007669"/>
    <property type="project" value="InterPro"/>
</dbReference>
<evidence type="ECO:0000256" key="1">
    <source>
        <dbReference type="ARBA" id="ARBA00009500"/>
    </source>
</evidence>
<keyword evidence="4" id="KW-1133">Transmembrane helix</keyword>
<dbReference type="InterPro" id="IPR000215">
    <property type="entry name" value="Serpin_fam"/>
</dbReference>
<accession>A0AAD8SGZ5</accession>
<proteinExistence type="inferred from homology"/>
<evidence type="ECO:0000259" key="5">
    <source>
        <dbReference type="SMART" id="SM00093"/>
    </source>
</evidence>
<feature type="compositionally biased region" description="Gly residues" evidence="3">
    <location>
        <begin position="22"/>
        <end position="35"/>
    </location>
</feature>
<organism evidence="6 7">
    <name type="scientific">Lolium multiflorum</name>
    <name type="common">Italian ryegrass</name>
    <name type="synonym">Lolium perenne subsp. multiflorum</name>
    <dbReference type="NCBI Taxonomy" id="4521"/>
    <lineage>
        <taxon>Eukaryota</taxon>
        <taxon>Viridiplantae</taxon>
        <taxon>Streptophyta</taxon>
        <taxon>Embryophyta</taxon>
        <taxon>Tracheophyta</taxon>
        <taxon>Spermatophyta</taxon>
        <taxon>Magnoliopsida</taxon>
        <taxon>Liliopsida</taxon>
        <taxon>Poales</taxon>
        <taxon>Poaceae</taxon>
        <taxon>BOP clade</taxon>
        <taxon>Pooideae</taxon>
        <taxon>Poodae</taxon>
        <taxon>Poeae</taxon>
        <taxon>Poeae Chloroplast Group 2 (Poeae type)</taxon>
        <taxon>Loliodinae</taxon>
        <taxon>Loliinae</taxon>
        <taxon>Lolium</taxon>
    </lineage>
</organism>
<evidence type="ECO:0000256" key="4">
    <source>
        <dbReference type="SAM" id="Phobius"/>
    </source>
</evidence>
<feature type="compositionally biased region" description="Pro residues" evidence="3">
    <location>
        <begin position="84"/>
        <end position="96"/>
    </location>
</feature>
<dbReference type="InterPro" id="IPR036186">
    <property type="entry name" value="Serpin_sf"/>
</dbReference>
<dbReference type="SUPFAM" id="SSF56574">
    <property type="entry name" value="Serpins"/>
    <property type="match status" value="1"/>
</dbReference>
<dbReference type="Gene3D" id="2.30.39.10">
    <property type="entry name" value="Alpha-1-antitrypsin, domain 1"/>
    <property type="match status" value="1"/>
</dbReference>
<sequence>MRNPRAASHQSSTLRRAMASRGGAGSRAAGLGGGDSPPRPPVFRTEAERRKWVRSEGARKRRRGVLHRRFATPPLRLSSASPADHPPPPMPSPPFTNPLPKPVLLLALAVAATLLYAAGLHATLPRDRPAPHPGPATIRDGHTALALRLAKQLASASGNTTTTTPKDNVAFSPVSIHAALALVAMGARGATLQQLLAFLGAPSAAALADSGRRVVHRVLGDRAASGGPRVLFGGGIWADASCGALKTAFRDVAVQSYKSEARTVSFANGPGEVANEINGWVKKATNNIIHSIVSPKDIAGGTVLVLANAVYFKAKWEVPFESSNTRPGSFHRLDGSRVDAQFMSQTMYAAQYASCSDGFKILQLPYEHGRGDAADTRYSMYIFLPDERQGIASMLDAVTAGPDYLYTVLNKTAANTVTVTLPKFAISFKQDLVDDLRLLGLSLPFSSESADLRGIFDKEWHPFIAKLLHKAVVKVNEEGTEVAAVTVVMMDGAGREPPVKFFADHPFSFFIVEERSGVIVFAGHVLDPTI</sequence>
<comment type="similarity">
    <text evidence="1 2">Belongs to the serpin family.</text>
</comment>
<evidence type="ECO:0000313" key="7">
    <source>
        <dbReference type="Proteomes" id="UP001231189"/>
    </source>
</evidence>
<dbReference type="InterPro" id="IPR042185">
    <property type="entry name" value="Serpin_sf_2"/>
</dbReference>
<dbReference type="EMBL" id="JAUUTY010000004">
    <property type="protein sequence ID" value="KAK1652030.1"/>
    <property type="molecule type" value="Genomic_DNA"/>
</dbReference>
<feature type="transmembrane region" description="Helical" evidence="4">
    <location>
        <begin position="103"/>
        <end position="124"/>
    </location>
</feature>
<dbReference type="InterPro" id="IPR023796">
    <property type="entry name" value="Serpin_dom"/>
</dbReference>
<dbReference type="Gene3D" id="3.30.497.10">
    <property type="entry name" value="Antithrombin, subunit I, domain 2"/>
    <property type="match status" value="1"/>
</dbReference>
<protein>
    <recommendedName>
        <fullName evidence="5">Serpin domain-containing protein</fullName>
    </recommendedName>
</protein>
<gene>
    <name evidence="6" type="ORF">QYE76_069835</name>
</gene>
<evidence type="ECO:0000256" key="2">
    <source>
        <dbReference type="RuleBase" id="RU000411"/>
    </source>
</evidence>
<dbReference type="SMART" id="SM00093">
    <property type="entry name" value="SERPIN"/>
    <property type="match status" value="1"/>
</dbReference>
<dbReference type="PANTHER" id="PTHR11461:SF313">
    <property type="entry name" value="SERPIN-Z5-RELATED"/>
    <property type="match status" value="1"/>
</dbReference>
<keyword evidence="7" id="KW-1185">Reference proteome</keyword>
<feature type="region of interest" description="Disordered" evidence="3">
    <location>
        <begin position="1"/>
        <end position="96"/>
    </location>
</feature>